<dbReference type="Pfam" id="PF25362">
    <property type="entry name" value="bPH_11"/>
    <property type="match status" value="1"/>
</dbReference>
<sequence>MDQLSTVLVTVIVLAVLFALLRRGWRTRVRRQSGIAAPAAPPEGIEEREPRLVVPGMYVSTTETGAPLERIAAHGLGVRARATALVHDDGVLLDRQGAPGLFVPAADLVAVGTSSGMVGKFVERDGLAVLTWRLGSTVVDTGFRTQRAEDKQRLLDAVEAIVPAPHS</sequence>
<feature type="transmembrane region" description="Helical" evidence="1">
    <location>
        <begin position="6"/>
        <end position="25"/>
    </location>
</feature>
<evidence type="ECO:0000256" key="1">
    <source>
        <dbReference type="SAM" id="Phobius"/>
    </source>
</evidence>
<evidence type="ECO:0000313" key="3">
    <source>
        <dbReference type="EMBL" id="KHD96802.1"/>
    </source>
</evidence>
<dbReference type="Proteomes" id="UP000030466">
    <property type="component" value="Unassembled WGS sequence"/>
</dbReference>
<gene>
    <name evidence="3" type="ORF">GY22_13170</name>
</gene>
<keyword evidence="1" id="KW-1133">Transmembrane helix</keyword>
<keyword evidence="1" id="KW-0812">Transmembrane</keyword>
<dbReference type="GeneID" id="64347535"/>
<comment type="caution">
    <text evidence="3">The sequence shown here is derived from an EMBL/GenBank/DDBJ whole genome shotgun (WGS) entry which is preliminary data.</text>
</comment>
<evidence type="ECO:0000259" key="2">
    <source>
        <dbReference type="Pfam" id="PF25362"/>
    </source>
</evidence>
<keyword evidence="4" id="KW-1185">Reference proteome</keyword>
<accession>A0A0A6YBI2</accession>
<dbReference type="EMBL" id="JSUH01000012">
    <property type="protein sequence ID" value="KHD96802.1"/>
    <property type="molecule type" value="Genomic_DNA"/>
</dbReference>
<proteinExistence type="predicted"/>
<reference evidence="3 4" key="1">
    <citation type="journal article" date="2003" name="Int. J. Syst. Evol. Microbiol.">
        <title>Kocuria polaris sp. nov., an orange-pigmented psychrophilic bacterium isolated from an Antarctic cyanobacterial mat sample.</title>
        <authorList>
            <person name="Reddy G.S."/>
            <person name="Prakash J.S."/>
            <person name="Prabahar V."/>
            <person name="Matsumoto G.I."/>
            <person name="Stackebrandt E."/>
            <person name="Shivaji S."/>
        </authorList>
    </citation>
    <scope>NUCLEOTIDE SEQUENCE [LARGE SCALE GENOMIC DNA]</scope>
    <source>
        <strain evidence="3 4">CMS 76or</strain>
    </source>
</reference>
<keyword evidence="1" id="KW-0472">Membrane</keyword>
<feature type="domain" description="PH" evidence="2">
    <location>
        <begin position="47"/>
        <end position="158"/>
    </location>
</feature>
<dbReference type="RefSeq" id="WP_017832303.1">
    <property type="nucleotide sequence ID" value="NZ_JSUH01000012.1"/>
</dbReference>
<dbReference type="InterPro" id="IPR057446">
    <property type="entry name" value="PH_bac"/>
</dbReference>
<evidence type="ECO:0000313" key="4">
    <source>
        <dbReference type="Proteomes" id="UP000030466"/>
    </source>
</evidence>
<dbReference type="OrthoDB" id="3826692at2"/>
<organism evidence="3 4">
    <name type="scientific">Kocuria rosea subsp. polaris</name>
    <dbReference type="NCBI Taxonomy" id="136273"/>
    <lineage>
        <taxon>Bacteria</taxon>
        <taxon>Bacillati</taxon>
        <taxon>Actinomycetota</taxon>
        <taxon>Actinomycetes</taxon>
        <taxon>Micrococcales</taxon>
        <taxon>Micrococcaceae</taxon>
        <taxon>Kocuria</taxon>
    </lineage>
</organism>
<protein>
    <submittedName>
        <fullName evidence="3">ABC transporter permease</fullName>
    </submittedName>
</protein>
<dbReference type="AlphaFoldDB" id="A0A0A6YBI2"/>
<name>A0A0A6YBI2_KOCRO</name>